<dbReference type="Proteomes" id="UP000026915">
    <property type="component" value="Chromosome 1"/>
</dbReference>
<dbReference type="Gramene" id="EOX90838">
    <property type="protein sequence ID" value="EOX90838"/>
    <property type="gene ID" value="TCM_000195"/>
</dbReference>
<keyword evidence="1" id="KW-0472">Membrane</keyword>
<evidence type="ECO:0000256" key="1">
    <source>
        <dbReference type="SAM" id="Phobius"/>
    </source>
</evidence>
<sequence length="89" mass="10028">MDKSPDDHYRPTTVQILFAKVVVLLHMGVYTHFFAATPIAGSLVVSFLTALKGFLTFQCRLLCPAFRVTEPLLQIRPPHFVNIPSLIIF</sequence>
<dbReference type="AlphaFoldDB" id="A0A061DLI8"/>
<dbReference type="EMBL" id="CM001879">
    <property type="protein sequence ID" value="EOX90838.1"/>
    <property type="molecule type" value="Genomic_DNA"/>
</dbReference>
<keyword evidence="1" id="KW-1133">Transmembrane helix</keyword>
<organism evidence="2 3">
    <name type="scientific">Theobroma cacao</name>
    <name type="common">Cacao</name>
    <name type="synonym">Cocoa</name>
    <dbReference type="NCBI Taxonomy" id="3641"/>
    <lineage>
        <taxon>Eukaryota</taxon>
        <taxon>Viridiplantae</taxon>
        <taxon>Streptophyta</taxon>
        <taxon>Embryophyta</taxon>
        <taxon>Tracheophyta</taxon>
        <taxon>Spermatophyta</taxon>
        <taxon>Magnoliopsida</taxon>
        <taxon>eudicotyledons</taxon>
        <taxon>Gunneridae</taxon>
        <taxon>Pentapetalae</taxon>
        <taxon>rosids</taxon>
        <taxon>malvids</taxon>
        <taxon>Malvales</taxon>
        <taxon>Malvaceae</taxon>
        <taxon>Byttnerioideae</taxon>
        <taxon>Theobroma</taxon>
    </lineage>
</organism>
<reference evidence="2 3" key="1">
    <citation type="journal article" date="2013" name="Genome Biol.">
        <title>The genome sequence of the most widely cultivated cacao type and its use to identify candidate genes regulating pod color.</title>
        <authorList>
            <person name="Motamayor J.C."/>
            <person name="Mockaitis K."/>
            <person name="Schmutz J."/>
            <person name="Haiminen N."/>
            <person name="Iii D.L."/>
            <person name="Cornejo O."/>
            <person name="Findley S.D."/>
            <person name="Zheng P."/>
            <person name="Utro F."/>
            <person name="Royaert S."/>
            <person name="Saski C."/>
            <person name="Jenkins J."/>
            <person name="Podicheti R."/>
            <person name="Zhao M."/>
            <person name="Scheffler B.E."/>
            <person name="Stack J.C."/>
            <person name="Feltus F.A."/>
            <person name="Mustiga G.M."/>
            <person name="Amores F."/>
            <person name="Phillips W."/>
            <person name="Marelli J.P."/>
            <person name="May G.D."/>
            <person name="Shapiro H."/>
            <person name="Ma J."/>
            <person name="Bustamante C.D."/>
            <person name="Schnell R.J."/>
            <person name="Main D."/>
            <person name="Gilbert D."/>
            <person name="Parida L."/>
            <person name="Kuhn D.N."/>
        </authorList>
    </citation>
    <scope>NUCLEOTIDE SEQUENCE [LARGE SCALE GENOMIC DNA]</scope>
    <source>
        <strain evidence="3">cv. Matina 1-6</strain>
    </source>
</reference>
<accession>A0A061DLI8</accession>
<feature type="transmembrane region" description="Helical" evidence="1">
    <location>
        <begin position="39"/>
        <end position="57"/>
    </location>
</feature>
<name>A0A061DLI8_THECC</name>
<evidence type="ECO:0000313" key="2">
    <source>
        <dbReference type="EMBL" id="EOX90838.1"/>
    </source>
</evidence>
<dbReference type="HOGENOM" id="CLU_2459176_0_0_1"/>
<evidence type="ECO:0000313" key="3">
    <source>
        <dbReference type="Proteomes" id="UP000026915"/>
    </source>
</evidence>
<gene>
    <name evidence="2" type="ORF">TCM_000195</name>
</gene>
<proteinExistence type="predicted"/>
<protein>
    <submittedName>
        <fullName evidence="2">Uncharacterized protein</fullName>
    </submittedName>
</protein>
<keyword evidence="3" id="KW-1185">Reference proteome</keyword>
<dbReference type="InParanoid" id="A0A061DLI8"/>
<keyword evidence="1" id="KW-0812">Transmembrane</keyword>